<dbReference type="InterPro" id="IPR008538">
    <property type="entry name" value="Uma2"/>
</dbReference>
<dbReference type="SUPFAM" id="SSF52980">
    <property type="entry name" value="Restriction endonuclease-like"/>
    <property type="match status" value="1"/>
</dbReference>
<evidence type="ECO:0000259" key="1">
    <source>
        <dbReference type="Pfam" id="PF05685"/>
    </source>
</evidence>
<name>A0A0K2GFC9_NITMO</name>
<keyword evidence="3" id="KW-1185">Reference proteome</keyword>
<dbReference type="EMBL" id="CP011801">
    <property type="protein sequence ID" value="ALA59663.1"/>
    <property type="molecule type" value="Genomic_DNA"/>
</dbReference>
<dbReference type="Pfam" id="PF05685">
    <property type="entry name" value="Uma2"/>
    <property type="match status" value="1"/>
</dbReference>
<reference evidence="2 3" key="1">
    <citation type="journal article" date="2015" name="Proc. Natl. Acad. Sci. U.S.A.">
        <title>Expanded metabolic versatility of ubiquitous nitrite-oxidizing bacteria from the genus Nitrospira.</title>
        <authorList>
            <person name="Koch H."/>
            <person name="Lucker S."/>
            <person name="Albertsen M."/>
            <person name="Kitzinger K."/>
            <person name="Herbold C."/>
            <person name="Spieck E."/>
            <person name="Nielsen P.H."/>
            <person name="Wagner M."/>
            <person name="Daims H."/>
        </authorList>
    </citation>
    <scope>NUCLEOTIDE SEQUENCE [LARGE SCALE GENOMIC DNA]</scope>
    <source>
        <strain evidence="2 3">NSP M-1</strain>
    </source>
</reference>
<feature type="domain" description="Putative restriction endonuclease" evidence="1">
    <location>
        <begin position="11"/>
        <end position="179"/>
    </location>
</feature>
<organism evidence="2 3">
    <name type="scientific">Nitrospira moscoviensis</name>
    <dbReference type="NCBI Taxonomy" id="42253"/>
    <lineage>
        <taxon>Bacteria</taxon>
        <taxon>Pseudomonadati</taxon>
        <taxon>Nitrospirota</taxon>
        <taxon>Nitrospiria</taxon>
        <taxon>Nitrospirales</taxon>
        <taxon>Nitrospiraceae</taxon>
        <taxon>Nitrospira</taxon>
    </lineage>
</organism>
<dbReference type="PANTHER" id="PTHR34107:SF4">
    <property type="entry name" value="SLL1222 PROTEIN"/>
    <property type="match status" value="1"/>
</dbReference>
<dbReference type="Proteomes" id="UP000069205">
    <property type="component" value="Chromosome"/>
</dbReference>
<dbReference type="AlphaFoldDB" id="A0A0K2GFC9"/>
<accession>A0A0K2GFC9</accession>
<sequence length="184" mass="20973">MSRSSTKLTYEELALLPNDGKRHELIDGDHFMTPSPNTRHQRVLSRLHYALMSFLDRHPLGELFIAPYDVVMSPHDVCEPDLVFVSKDRSSIVTDSNIQGVPTLLVEVLSPGTRKLDEVYKRDRYAQFGVQEYWIIDPEIDIVKIFRLTEHGYGQPHELRLEPGAALTSSQLPGFSLPLATLFR</sequence>
<evidence type="ECO:0000313" key="3">
    <source>
        <dbReference type="Proteomes" id="UP000069205"/>
    </source>
</evidence>
<protein>
    <recommendedName>
        <fullName evidence="1">Putative restriction endonuclease domain-containing protein</fullName>
    </recommendedName>
</protein>
<dbReference type="PANTHER" id="PTHR34107">
    <property type="entry name" value="SLL0198 PROTEIN-RELATED"/>
    <property type="match status" value="1"/>
</dbReference>
<gene>
    <name evidence="2" type="ORF">NITMOv2_3269</name>
</gene>
<dbReference type="InterPro" id="IPR011335">
    <property type="entry name" value="Restrct_endonuc-II-like"/>
</dbReference>
<dbReference type="Gene3D" id="3.90.1570.10">
    <property type="entry name" value="tt1808, chain A"/>
    <property type="match status" value="1"/>
</dbReference>
<dbReference type="STRING" id="42253.NITMOv2_3269"/>
<dbReference type="OrthoDB" id="9793127at2"/>
<dbReference type="KEGG" id="nmv:NITMOv2_3269"/>
<dbReference type="PATRIC" id="fig|42253.5.peg.3222"/>
<evidence type="ECO:0000313" key="2">
    <source>
        <dbReference type="EMBL" id="ALA59663.1"/>
    </source>
</evidence>
<dbReference type="RefSeq" id="WP_083448063.1">
    <property type="nucleotide sequence ID" value="NZ_CP011801.1"/>
</dbReference>
<dbReference type="CDD" id="cd06260">
    <property type="entry name" value="DUF820-like"/>
    <property type="match status" value="1"/>
</dbReference>
<dbReference type="InterPro" id="IPR012296">
    <property type="entry name" value="Nuclease_put_TT1808"/>
</dbReference>
<proteinExistence type="predicted"/>